<keyword evidence="7" id="KW-0675">Receptor</keyword>
<feature type="region of interest" description="Disordered" evidence="12">
    <location>
        <begin position="1075"/>
        <end position="1105"/>
    </location>
</feature>
<keyword evidence="16" id="KW-1185">Reference proteome</keyword>
<feature type="repeat" description="HEAT" evidence="11">
    <location>
        <begin position="240"/>
        <end position="278"/>
    </location>
</feature>
<evidence type="ECO:0000259" key="14">
    <source>
        <dbReference type="PROSITE" id="PS50835"/>
    </source>
</evidence>
<comment type="subcellular location">
    <subcellularLocation>
        <location evidence="1">Membrane</location>
        <topology evidence="1">Single-pass membrane protein</topology>
    </subcellularLocation>
</comment>
<evidence type="ECO:0000256" key="5">
    <source>
        <dbReference type="ARBA" id="ARBA00023136"/>
    </source>
</evidence>
<evidence type="ECO:0000256" key="6">
    <source>
        <dbReference type="ARBA" id="ARBA00023157"/>
    </source>
</evidence>
<dbReference type="InterPro" id="IPR008266">
    <property type="entry name" value="Tyr_kinase_AS"/>
</dbReference>
<dbReference type="InterPro" id="IPR011989">
    <property type="entry name" value="ARM-like"/>
</dbReference>
<dbReference type="InterPro" id="IPR021133">
    <property type="entry name" value="HEAT_type_2"/>
</dbReference>
<gene>
    <name evidence="15" type="ORF">C0Q70_12104</name>
</gene>
<accession>A0A2T7P0L9</accession>
<feature type="domain" description="Protein kinase" evidence="13">
    <location>
        <begin position="1114"/>
        <end position="1424"/>
    </location>
</feature>
<evidence type="ECO:0000256" key="10">
    <source>
        <dbReference type="ARBA" id="ARBA00038332"/>
    </source>
</evidence>
<proteinExistence type="inferred from homology"/>
<dbReference type="GO" id="GO:0016020">
    <property type="term" value="C:membrane"/>
    <property type="evidence" value="ECO:0007669"/>
    <property type="project" value="UniProtKB-SubCell"/>
</dbReference>
<comment type="caution">
    <text evidence="15">The sequence shown here is derived from an EMBL/GenBank/DDBJ whole genome shotgun (WGS) entry which is preliminary data.</text>
</comment>
<feature type="repeat" description="HEAT" evidence="11">
    <location>
        <begin position="361"/>
        <end position="399"/>
    </location>
</feature>
<feature type="domain" description="Ig-like" evidence="14">
    <location>
        <begin position="738"/>
        <end position="838"/>
    </location>
</feature>
<evidence type="ECO:0000256" key="9">
    <source>
        <dbReference type="ARBA" id="ARBA00023319"/>
    </source>
</evidence>
<feature type="domain" description="Ig-like" evidence="14">
    <location>
        <begin position="846"/>
        <end position="956"/>
    </location>
</feature>
<keyword evidence="9" id="KW-0393">Immunoglobulin domain</keyword>
<evidence type="ECO:0008006" key="17">
    <source>
        <dbReference type="Google" id="ProtNLM"/>
    </source>
</evidence>
<evidence type="ECO:0000256" key="2">
    <source>
        <dbReference type="ARBA" id="ARBA00022692"/>
    </source>
</evidence>
<dbReference type="InterPro" id="IPR016024">
    <property type="entry name" value="ARM-type_fold"/>
</dbReference>
<feature type="repeat" description="HEAT" evidence="11">
    <location>
        <begin position="90"/>
        <end position="128"/>
    </location>
</feature>
<dbReference type="Proteomes" id="UP000245119">
    <property type="component" value="Linkage Group LG7"/>
</dbReference>
<dbReference type="Pfam" id="PF13646">
    <property type="entry name" value="HEAT_2"/>
    <property type="match status" value="1"/>
</dbReference>
<dbReference type="Pfam" id="PF22646">
    <property type="entry name" value="PPP2R1A-like_HEAT"/>
    <property type="match status" value="1"/>
</dbReference>
<keyword evidence="4" id="KW-1133">Transmembrane helix</keyword>
<evidence type="ECO:0000259" key="13">
    <source>
        <dbReference type="PROSITE" id="PS50011"/>
    </source>
</evidence>
<evidence type="ECO:0000256" key="12">
    <source>
        <dbReference type="SAM" id="MobiDB-lite"/>
    </source>
</evidence>
<feature type="repeat" description="HEAT" evidence="11">
    <location>
        <begin position="478"/>
        <end position="516"/>
    </location>
</feature>
<evidence type="ECO:0000313" key="16">
    <source>
        <dbReference type="Proteomes" id="UP000245119"/>
    </source>
</evidence>
<dbReference type="InterPro" id="IPR013098">
    <property type="entry name" value="Ig_I-set"/>
</dbReference>
<keyword evidence="3" id="KW-0677">Repeat</keyword>
<dbReference type="SMART" id="SM00408">
    <property type="entry name" value="IGc2"/>
    <property type="match status" value="2"/>
</dbReference>
<dbReference type="InterPro" id="IPR000357">
    <property type="entry name" value="HEAT"/>
</dbReference>
<dbReference type="InterPro" id="IPR051023">
    <property type="entry name" value="PP2A_Regulatory_Subunit_A"/>
</dbReference>
<dbReference type="Gene3D" id="1.10.510.10">
    <property type="entry name" value="Transferase(Phosphotransferase) domain 1"/>
    <property type="match status" value="1"/>
</dbReference>
<name>A0A2T7P0L9_POMCA</name>
<feature type="repeat" description="HEAT" evidence="11">
    <location>
        <begin position="279"/>
        <end position="316"/>
    </location>
</feature>
<feature type="repeat" description="HEAT" evidence="11">
    <location>
        <begin position="322"/>
        <end position="360"/>
    </location>
</feature>
<feature type="repeat" description="HEAT" evidence="11">
    <location>
        <begin position="517"/>
        <end position="554"/>
    </location>
</feature>
<dbReference type="InterPro" id="IPR054573">
    <property type="entry name" value="PP2A/SF3B1-like_HEAT"/>
</dbReference>
<organism evidence="15 16">
    <name type="scientific">Pomacea canaliculata</name>
    <name type="common">Golden apple snail</name>
    <dbReference type="NCBI Taxonomy" id="400727"/>
    <lineage>
        <taxon>Eukaryota</taxon>
        <taxon>Metazoa</taxon>
        <taxon>Spiralia</taxon>
        <taxon>Lophotrochozoa</taxon>
        <taxon>Mollusca</taxon>
        <taxon>Gastropoda</taxon>
        <taxon>Caenogastropoda</taxon>
        <taxon>Architaenioglossa</taxon>
        <taxon>Ampullarioidea</taxon>
        <taxon>Ampullariidae</taxon>
        <taxon>Pomacea</taxon>
    </lineage>
</organism>
<dbReference type="InterPro" id="IPR000719">
    <property type="entry name" value="Prot_kinase_dom"/>
</dbReference>
<dbReference type="SUPFAM" id="SSF48371">
    <property type="entry name" value="ARM repeat"/>
    <property type="match status" value="1"/>
</dbReference>
<evidence type="ECO:0000256" key="3">
    <source>
        <dbReference type="ARBA" id="ARBA00022737"/>
    </source>
</evidence>
<feature type="compositionally biased region" description="Low complexity" evidence="12">
    <location>
        <begin position="1094"/>
        <end position="1104"/>
    </location>
</feature>
<evidence type="ECO:0000256" key="11">
    <source>
        <dbReference type="PROSITE-ProRule" id="PRU00103"/>
    </source>
</evidence>
<dbReference type="PROSITE" id="PS00109">
    <property type="entry name" value="PROTEIN_KINASE_TYR"/>
    <property type="match status" value="1"/>
</dbReference>
<dbReference type="EMBL" id="PZQS01000007">
    <property type="protein sequence ID" value="PVD26956.1"/>
    <property type="molecule type" value="Genomic_DNA"/>
</dbReference>
<dbReference type="InterPro" id="IPR003599">
    <property type="entry name" value="Ig_sub"/>
</dbReference>
<feature type="repeat" description="HEAT" evidence="11">
    <location>
        <begin position="400"/>
        <end position="438"/>
    </location>
</feature>
<evidence type="ECO:0000313" key="15">
    <source>
        <dbReference type="EMBL" id="PVD26956.1"/>
    </source>
</evidence>
<evidence type="ECO:0000256" key="8">
    <source>
        <dbReference type="ARBA" id="ARBA00023180"/>
    </source>
</evidence>
<dbReference type="Gene3D" id="1.25.10.10">
    <property type="entry name" value="Leucine-rich Repeat Variant"/>
    <property type="match status" value="1"/>
</dbReference>
<dbReference type="Pfam" id="PF02985">
    <property type="entry name" value="HEAT"/>
    <property type="match status" value="1"/>
</dbReference>
<dbReference type="FunFam" id="1.25.10.10:FF:000011">
    <property type="entry name" value="Serine/threonine-protein phosphatase 2A regulatory subunit A alpha isoform"/>
    <property type="match status" value="1"/>
</dbReference>
<dbReference type="GO" id="GO:0000159">
    <property type="term" value="C:protein phosphatase type 2A complex"/>
    <property type="evidence" value="ECO:0007669"/>
    <property type="project" value="TreeGrafter"/>
</dbReference>
<dbReference type="Gene3D" id="2.60.40.10">
    <property type="entry name" value="Immunoglobulins"/>
    <property type="match status" value="3"/>
</dbReference>
<dbReference type="InterPro" id="IPR003598">
    <property type="entry name" value="Ig_sub2"/>
</dbReference>
<dbReference type="InterPro" id="IPR020635">
    <property type="entry name" value="Tyr_kinase_cat_dom"/>
</dbReference>
<dbReference type="InterPro" id="IPR001245">
    <property type="entry name" value="Ser-Thr/Tyr_kinase_cat_dom"/>
</dbReference>
<feature type="domain" description="Ig-like" evidence="14">
    <location>
        <begin position="966"/>
        <end position="1084"/>
    </location>
</feature>
<keyword evidence="2" id="KW-0812">Transmembrane</keyword>
<dbReference type="InterPro" id="IPR013783">
    <property type="entry name" value="Ig-like_fold"/>
</dbReference>
<dbReference type="GO" id="GO:0005524">
    <property type="term" value="F:ATP binding"/>
    <property type="evidence" value="ECO:0007669"/>
    <property type="project" value="InterPro"/>
</dbReference>
<dbReference type="Gene3D" id="3.30.200.20">
    <property type="entry name" value="Phosphorylase Kinase, domain 1"/>
    <property type="match status" value="1"/>
</dbReference>
<sequence>MASSDPGDDSLYPIAVLIDELRNEDVQLRLNSIKKLSTIALALGVERTRTELIPFLTDTIYDEDEVLLALAEQLGNFTPLVGGPDYVHCLLPPLESLATVEETVVRDKAVDSLRNICAQHSQSDLENHFVPLVKRLSGGDWFTSRTSACGLFACCYPRVSNNVKAELRHMGTKFIALLEASNNLFIDCLTSPTKVAEDAYFMKLHEHIHWQASDSVRLLAVEACVSIASLLPSEDTEQLVMPTLRQAAEDKSWRVRYMVADKFTELQKAVGPEITKNDLVPAFQSLLKDCEAEVRAASANKVKDFCQNLSPDVRESIIMTNILPCVKDLVGDANQHVKSALASVIMGLSPILGKDNTIEHLLPLFLSQLKDECPEVRLNIISNLDCVNEVIGIKQLSQSLLPAIVELAEDTKWRVRLAIIEYMPLLAGQLGVEFFDEKLNSLCMTWLVDHVYAIREAATQNLKKLVEKFGLEWAQQTVIPKVIHMSRDPNYLHRMTCLFSINLLAETVGPEMTVKLLLPTVISMGQDPVANVRFNVAKTLQKIAPLLDQSTVQSVAKPLLEKLKGDSDIDVQFFAAEALEELMKILLKLFLVYNTKQTEQSDTICPPVPLYSQSYQCHTTACRFTEAGVGFPNNGVLSRCLKKRLINGNNTVSGSFHRDRFPVTPTRGRRQDHTVRSGADRHSSVKARAVGCAVHSSSSSTTACFYFARMKWMTIGAIFTSGLIISCWTHFSLNIVQPIQESAEVSTGLPLTIECDFSGTRKGLLVPVQITWQRSATLNLTPVSIVSDRTKYIIENSTSENSLRSRLTVVNMTFSDEGVYYCRSHVHGSNFSDLVQITARGVKVTPNTWPLLRYRCTRDSDITSDLHPVVGRAVSFTCLVLGKPRPSVVWLGSNDTNLTVALDQIKPWYTISTTSVSDKMMVSQLTLSSVMSETQGNYTCVAESEAGKTTRSSELLLKAFVTFDAPSEDDSSNDTEKEFGDTKDTLTPSTVFTVLDEVTLSCFAYNVPDGSSVEWAQDLLEERILRGGTRYNISTNTFRTIDPSLSSVNSTLTFRALASDEGFYVCRVVDKQEADDLNSTEDVDTPTPTSIERTPTATTSGATTHSDVSRAVDAAVSGGIGAGTAVLVVLGRRLDRRLCSTSKEGDWFHQDTTKTVVSLTLYLAAKPQRNSQAQNKRESPPHKITPSRTIKVETTSSQSCVLPSPRKKDPREFPRDRVQLKEILAHSKLVILHKALALNILNSGKWDRVAVKMLKETATDAEKSDFMREISLLRNMEPHPNVVRLLGSCTETGNEIVHRDLAARNILLTERHVCKVSHFSLARHVDEEDIYESVSRRPLPLRWMSPESLSDGVFTSQSDVWSYGASPYPDMTGKMVTELVTKGTQLQVPRSCPDDLSALMRSCWVMAAHQRPTFQAVVDMLGDINGDGRAATCD</sequence>
<comment type="similarity">
    <text evidence="10">Belongs to the phosphatase 2A regulatory subunit A family.</text>
</comment>
<dbReference type="SMART" id="SM00219">
    <property type="entry name" value="TyrKc"/>
    <property type="match status" value="1"/>
</dbReference>
<feature type="region of interest" description="Disordered" evidence="12">
    <location>
        <begin position="1167"/>
        <end position="1213"/>
    </location>
</feature>
<dbReference type="GO" id="GO:0005829">
    <property type="term" value="C:cytosol"/>
    <property type="evidence" value="ECO:0007669"/>
    <property type="project" value="TreeGrafter"/>
</dbReference>
<evidence type="ECO:0000256" key="4">
    <source>
        <dbReference type="ARBA" id="ARBA00022989"/>
    </source>
</evidence>
<dbReference type="InterPro" id="IPR007110">
    <property type="entry name" value="Ig-like_dom"/>
</dbReference>
<reference evidence="15 16" key="1">
    <citation type="submission" date="2018-04" db="EMBL/GenBank/DDBJ databases">
        <title>The genome of golden apple snail Pomacea canaliculata provides insight into stress tolerance and invasive adaptation.</title>
        <authorList>
            <person name="Liu C."/>
            <person name="Liu B."/>
            <person name="Ren Y."/>
            <person name="Zhang Y."/>
            <person name="Wang H."/>
            <person name="Li S."/>
            <person name="Jiang F."/>
            <person name="Yin L."/>
            <person name="Zhang G."/>
            <person name="Qian W."/>
            <person name="Fan W."/>
        </authorList>
    </citation>
    <scope>NUCLEOTIDE SEQUENCE [LARGE SCALE GENOMIC DNA]</scope>
    <source>
        <strain evidence="15">SZHN2017</strain>
        <tissue evidence="15">Muscle</tissue>
    </source>
</reference>
<dbReference type="InterPro" id="IPR011009">
    <property type="entry name" value="Kinase-like_dom_sf"/>
</dbReference>
<keyword evidence="6" id="KW-1015">Disulfide bond</keyword>
<feature type="compositionally biased region" description="Polar residues" evidence="12">
    <location>
        <begin position="1186"/>
        <end position="1201"/>
    </location>
</feature>
<dbReference type="Pfam" id="PF07679">
    <property type="entry name" value="I-set"/>
    <property type="match status" value="1"/>
</dbReference>
<dbReference type="PROSITE" id="PS50835">
    <property type="entry name" value="IG_LIKE"/>
    <property type="match status" value="3"/>
</dbReference>
<dbReference type="PANTHER" id="PTHR10648">
    <property type="entry name" value="SERINE/THREONINE-PROTEIN PHOSPHATASE PP2A 65 KDA REGULATORY SUBUNIT"/>
    <property type="match status" value="1"/>
</dbReference>
<keyword evidence="8" id="KW-0325">Glycoprotein</keyword>
<feature type="repeat" description="HEAT" evidence="11">
    <location>
        <begin position="13"/>
        <end position="51"/>
    </location>
</feature>
<dbReference type="GO" id="GO:0004713">
    <property type="term" value="F:protein tyrosine kinase activity"/>
    <property type="evidence" value="ECO:0007669"/>
    <property type="project" value="InterPro"/>
</dbReference>
<evidence type="ECO:0000256" key="7">
    <source>
        <dbReference type="ARBA" id="ARBA00023170"/>
    </source>
</evidence>
<dbReference type="OrthoDB" id="340346at2759"/>
<dbReference type="GO" id="GO:0005634">
    <property type="term" value="C:nucleus"/>
    <property type="evidence" value="ECO:0007669"/>
    <property type="project" value="TreeGrafter"/>
</dbReference>
<dbReference type="SMART" id="SM00409">
    <property type="entry name" value="IG"/>
    <property type="match status" value="3"/>
</dbReference>
<dbReference type="STRING" id="400727.A0A2T7P0L9"/>
<feature type="compositionally biased region" description="Acidic residues" evidence="12">
    <location>
        <begin position="1075"/>
        <end position="1084"/>
    </location>
</feature>
<dbReference type="Pfam" id="PF07714">
    <property type="entry name" value="PK_Tyr_Ser-Thr"/>
    <property type="match status" value="2"/>
</dbReference>
<dbReference type="GO" id="GO:0019888">
    <property type="term" value="F:protein phosphatase regulator activity"/>
    <property type="evidence" value="ECO:0007669"/>
    <property type="project" value="TreeGrafter"/>
</dbReference>
<dbReference type="SUPFAM" id="SSF56112">
    <property type="entry name" value="Protein kinase-like (PK-like)"/>
    <property type="match status" value="1"/>
</dbReference>
<dbReference type="PANTHER" id="PTHR10648:SF4">
    <property type="entry name" value="PROTEIN PHOSPHATASE 2 (FORMERLY 2A), REGULATORY SUBUNIT A, BETA ISOFORM-RELATED"/>
    <property type="match status" value="1"/>
</dbReference>
<protein>
    <recommendedName>
        <fullName evidence="17">Receptor protein-tyrosine kinase</fullName>
    </recommendedName>
</protein>
<dbReference type="SUPFAM" id="SSF48726">
    <property type="entry name" value="Immunoglobulin"/>
    <property type="match status" value="3"/>
</dbReference>
<dbReference type="PROSITE" id="PS50077">
    <property type="entry name" value="HEAT_REPEAT"/>
    <property type="match status" value="9"/>
</dbReference>
<dbReference type="PROSITE" id="PS50011">
    <property type="entry name" value="PROTEIN_KINASE_DOM"/>
    <property type="match status" value="1"/>
</dbReference>
<evidence type="ECO:0000256" key="1">
    <source>
        <dbReference type="ARBA" id="ARBA00004167"/>
    </source>
</evidence>
<keyword evidence="5" id="KW-0472">Membrane</keyword>
<dbReference type="InterPro" id="IPR036179">
    <property type="entry name" value="Ig-like_dom_sf"/>
</dbReference>